<keyword evidence="20" id="KW-0812">Transmembrane</keyword>
<comment type="subunit">
    <text evidence="18">Homodimer. Interacts with lysosomal protein GLMP (via lumenal domain); the interaction starts while both proteins are still in the endoplasmic reticulum and is required for stabilization of MFSD1 in lysosomes but has no direct effect on its targeting to lysosomes or transporter activity.</text>
</comment>
<comment type="catalytic activity">
    <reaction evidence="6">
        <text>L-lysyl-L-alpha-amino acid(out) = L-lysyl-L-alpha-amino acid(in)</text>
        <dbReference type="Rhea" id="RHEA:79387"/>
        <dbReference type="ChEBI" id="CHEBI:229965"/>
    </reaction>
</comment>
<protein>
    <recommendedName>
        <fullName evidence="15">Lysosomal dipeptide transporter MFSD1</fullName>
    </recommendedName>
    <alternativeName>
        <fullName evidence="16">Major facilitator superfamily domain-containing protein 1</fullName>
    </alternativeName>
</protein>
<feature type="region of interest" description="Disordered" evidence="19">
    <location>
        <begin position="1"/>
        <end position="35"/>
    </location>
</feature>
<organism evidence="22 23">
    <name type="scientific">Circinella minor</name>
    <dbReference type="NCBI Taxonomy" id="1195481"/>
    <lineage>
        <taxon>Eukaryota</taxon>
        <taxon>Fungi</taxon>
        <taxon>Fungi incertae sedis</taxon>
        <taxon>Mucoromycota</taxon>
        <taxon>Mucoromycotina</taxon>
        <taxon>Mucoromycetes</taxon>
        <taxon>Mucorales</taxon>
        <taxon>Lichtheimiaceae</taxon>
        <taxon>Circinella</taxon>
    </lineage>
</organism>
<evidence type="ECO:0000256" key="9">
    <source>
        <dbReference type="ARBA" id="ARBA00044899"/>
    </source>
</evidence>
<comment type="catalytic activity">
    <reaction evidence="3">
        <text>L-histidyl-glycine(out) = L-histidyl-glycine(in)</text>
        <dbReference type="Rhea" id="RHEA:79395"/>
        <dbReference type="ChEBI" id="CHEBI:229957"/>
    </reaction>
</comment>
<comment type="catalytic activity">
    <reaction evidence="2">
        <text>L-lysyl-L-alanine(out) = L-lysyl-L-alanine(in)</text>
        <dbReference type="Rhea" id="RHEA:79399"/>
        <dbReference type="ChEBI" id="CHEBI:229954"/>
    </reaction>
</comment>
<comment type="catalytic activity">
    <reaction evidence="10">
        <text>L-lysyl-L-lysine(out) = L-lysyl-L-lysine(in)</text>
        <dbReference type="Rhea" id="RHEA:79403"/>
        <dbReference type="ChEBI" id="CHEBI:229956"/>
    </reaction>
</comment>
<evidence type="ECO:0000256" key="15">
    <source>
        <dbReference type="ARBA" id="ARBA00044985"/>
    </source>
</evidence>
<comment type="catalytic activity">
    <reaction evidence="7">
        <text>L-alpha-aminoacyl-L-lysine(out) = L-alpha-aminoacyl-L-lysine(in)</text>
        <dbReference type="Rhea" id="RHEA:79383"/>
        <dbReference type="ChEBI" id="CHEBI:229966"/>
    </reaction>
</comment>
<feature type="transmembrane region" description="Helical" evidence="20">
    <location>
        <begin position="447"/>
        <end position="469"/>
    </location>
</feature>
<evidence type="ECO:0000256" key="10">
    <source>
        <dbReference type="ARBA" id="ARBA00044900"/>
    </source>
</evidence>
<dbReference type="Gene3D" id="1.20.1250.20">
    <property type="entry name" value="MFS general substrate transporter like domains"/>
    <property type="match status" value="2"/>
</dbReference>
<dbReference type="PROSITE" id="PS50850">
    <property type="entry name" value="MFS"/>
    <property type="match status" value="1"/>
</dbReference>
<evidence type="ECO:0000256" key="2">
    <source>
        <dbReference type="ARBA" id="ARBA00044876"/>
    </source>
</evidence>
<evidence type="ECO:0000256" key="16">
    <source>
        <dbReference type="ARBA" id="ARBA00045018"/>
    </source>
</evidence>
<dbReference type="Proteomes" id="UP000646827">
    <property type="component" value="Unassembled WGS sequence"/>
</dbReference>
<evidence type="ECO:0000256" key="20">
    <source>
        <dbReference type="SAM" id="Phobius"/>
    </source>
</evidence>
<evidence type="ECO:0000256" key="19">
    <source>
        <dbReference type="SAM" id="MobiDB-lite"/>
    </source>
</evidence>
<dbReference type="PANTHER" id="PTHR23512:SF12">
    <property type="entry name" value="TRANSPORTER, PUTATIVE (AFU_ORTHOLOGUE AFUA_4G00260)-RELATED"/>
    <property type="match status" value="1"/>
</dbReference>
<evidence type="ECO:0000256" key="7">
    <source>
        <dbReference type="ARBA" id="ARBA00044893"/>
    </source>
</evidence>
<feature type="transmembrane region" description="Helical" evidence="20">
    <location>
        <begin position="389"/>
        <end position="412"/>
    </location>
</feature>
<dbReference type="InterPro" id="IPR020846">
    <property type="entry name" value="MFS_dom"/>
</dbReference>
<dbReference type="Pfam" id="PF07690">
    <property type="entry name" value="MFS_1"/>
    <property type="match status" value="1"/>
</dbReference>
<comment type="catalytic activity">
    <reaction evidence="12">
        <text>L-histidyl-L-alpha-amino acid(out) = L-histidyl-L-alpha-amino acid(in)</text>
        <dbReference type="Rhea" id="RHEA:79379"/>
        <dbReference type="ChEBI" id="CHEBI:229964"/>
    </reaction>
</comment>
<feature type="transmembrane region" description="Helical" evidence="20">
    <location>
        <begin position="142"/>
        <end position="163"/>
    </location>
</feature>
<comment type="catalytic activity">
    <reaction evidence="14">
        <text>L-lysyl-glycine(out) = L-lysyl-glycine(in)</text>
        <dbReference type="Rhea" id="RHEA:79407"/>
        <dbReference type="ChEBI" id="CHEBI:191202"/>
    </reaction>
</comment>
<evidence type="ECO:0000256" key="3">
    <source>
        <dbReference type="ARBA" id="ARBA00044878"/>
    </source>
</evidence>
<evidence type="ECO:0000256" key="1">
    <source>
        <dbReference type="ARBA" id="ARBA00004141"/>
    </source>
</evidence>
<comment type="catalytic activity">
    <reaction evidence="9">
        <text>L-arginyl-L-alpha-amino acid(out) = L-arginyl-L-alpha-amino acid(in)</text>
        <dbReference type="Rhea" id="RHEA:79371"/>
        <dbReference type="ChEBI" id="CHEBI:84315"/>
    </reaction>
</comment>
<evidence type="ECO:0000256" key="8">
    <source>
        <dbReference type="ARBA" id="ARBA00044898"/>
    </source>
</evidence>
<comment type="catalytic activity">
    <reaction evidence="5">
        <text>L-alpha-aminoacyl-L-histidine(out) = L-alpha-aminoacyl-L-histidine(in)</text>
        <dbReference type="Rhea" id="RHEA:79375"/>
        <dbReference type="ChEBI" id="CHEBI:229967"/>
    </reaction>
</comment>
<dbReference type="InterPro" id="IPR036259">
    <property type="entry name" value="MFS_trans_sf"/>
</dbReference>
<evidence type="ECO:0000256" key="14">
    <source>
        <dbReference type="ARBA" id="ARBA00044924"/>
    </source>
</evidence>
<comment type="catalytic activity">
    <reaction evidence="13">
        <text>L-alanyl-L-lysine(out) = L-alanyl-L-lysine(in)</text>
        <dbReference type="Rhea" id="RHEA:79415"/>
        <dbReference type="ChEBI" id="CHEBI:192470"/>
    </reaction>
</comment>
<dbReference type="SUPFAM" id="SSF103473">
    <property type="entry name" value="MFS general substrate transporter"/>
    <property type="match status" value="2"/>
</dbReference>
<feature type="region of interest" description="Disordered" evidence="19">
    <location>
        <begin position="52"/>
        <end position="98"/>
    </location>
</feature>
<feature type="transmembrane region" description="Helical" evidence="20">
    <location>
        <begin position="580"/>
        <end position="603"/>
    </location>
</feature>
<dbReference type="InterPro" id="IPR052187">
    <property type="entry name" value="MFSD1"/>
</dbReference>
<dbReference type="InterPro" id="IPR011701">
    <property type="entry name" value="MFS"/>
</dbReference>
<feature type="transmembrane region" description="Helical" evidence="20">
    <location>
        <begin position="350"/>
        <end position="369"/>
    </location>
</feature>
<comment type="catalytic activity">
    <reaction evidence="11">
        <text>L-arginyl-glycine(out) = L-arginyl-glycine(in)</text>
        <dbReference type="Rhea" id="RHEA:79391"/>
        <dbReference type="ChEBI" id="CHEBI:229955"/>
    </reaction>
</comment>
<reference evidence="22 23" key="1">
    <citation type="submission" date="2020-12" db="EMBL/GenBank/DDBJ databases">
        <title>Metabolic potential, ecology and presence of endohyphal bacteria is reflected in genomic diversity of Mucoromycotina.</title>
        <authorList>
            <person name="Muszewska A."/>
            <person name="Okrasinska A."/>
            <person name="Steczkiewicz K."/>
            <person name="Drgas O."/>
            <person name="Orlowska M."/>
            <person name="Perlinska-Lenart U."/>
            <person name="Aleksandrzak-Piekarczyk T."/>
            <person name="Szatraj K."/>
            <person name="Zielenkiewicz U."/>
            <person name="Pilsyk S."/>
            <person name="Malc E."/>
            <person name="Mieczkowski P."/>
            <person name="Kruszewska J.S."/>
            <person name="Biernat P."/>
            <person name="Pawlowska J."/>
        </authorList>
    </citation>
    <scope>NUCLEOTIDE SEQUENCE [LARGE SCALE GENOMIC DNA]</scope>
    <source>
        <strain evidence="22 23">CBS 142.35</strain>
    </source>
</reference>
<comment type="caution">
    <text evidence="22">The sequence shown here is derived from an EMBL/GenBank/DDBJ whole genome shotgun (WGS) entry which is preliminary data.</text>
</comment>
<dbReference type="OrthoDB" id="424834at2759"/>
<evidence type="ECO:0000313" key="23">
    <source>
        <dbReference type="Proteomes" id="UP000646827"/>
    </source>
</evidence>
<proteinExistence type="predicted"/>
<feature type="compositionally biased region" description="Low complexity" evidence="19">
    <location>
        <begin position="23"/>
        <end position="35"/>
    </location>
</feature>
<accession>A0A8H7VJ01</accession>
<comment type="function">
    <text evidence="17">Lysosomal dipeptide uniporter that selectively exports lysine, arginine or histidine-containing dipeptides with a net positive charge from the lysosome lumen into the cytosol. Could play a role in a specific type of protein O-glycosylation indirectly regulating macrophages migration and tissue invasion. Also essential for liver homeostasis.</text>
</comment>
<feature type="transmembrane region" description="Helical" evidence="20">
    <location>
        <begin position="419"/>
        <end position="441"/>
    </location>
</feature>
<keyword evidence="20" id="KW-1133">Transmembrane helix</keyword>
<evidence type="ECO:0000259" key="21">
    <source>
        <dbReference type="PROSITE" id="PS50850"/>
    </source>
</evidence>
<feature type="compositionally biased region" description="Basic and acidic residues" evidence="19">
    <location>
        <begin position="1"/>
        <end position="13"/>
    </location>
</feature>
<evidence type="ECO:0000256" key="5">
    <source>
        <dbReference type="ARBA" id="ARBA00044884"/>
    </source>
</evidence>
<evidence type="ECO:0000256" key="18">
    <source>
        <dbReference type="ARBA" id="ARBA00046376"/>
    </source>
</evidence>
<gene>
    <name evidence="22" type="ORF">INT45_001583</name>
</gene>
<evidence type="ECO:0000256" key="12">
    <source>
        <dbReference type="ARBA" id="ARBA00044912"/>
    </source>
</evidence>
<keyword evidence="20" id="KW-0472">Membrane</keyword>
<feature type="transmembrane region" description="Helical" evidence="20">
    <location>
        <begin position="169"/>
        <end position="193"/>
    </location>
</feature>
<dbReference type="EMBL" id="JAEPRB010000086">
    <property type="protein sequence ID" value="KAG2222320.1"/>
    <property type="molecule type" value="Genomic_DNA"/>
</dbReference>
<sequence length="609" mass="67069">MDYPWKQEVESRRLSGSSNLTPNNNGVNNRSNDNNGSCSIYALSNSVSERTLLNQPSTDAQETRIGIDENKSTNKKPKKYQGNFQISPESEDKEGGGDTALANAPWRYKVVALATALMYLLALGAMKSSIRNNLHINNTQYGVLSSSVSIINTIFPIVGGMFLDLFGSIWGTMVVNGLVILGSLLTALAAQFASFPLMIVGRIIFGMYSSLVIYIYIYLFCFIFSSFTILTEFSLLLTGIGGGLIVTMQETVLSKWFRTQSLSIAIGMQLSISRLSTFLGTLSANPVAQSTGDWAWGFWLGFILCGFSISMNVIYAIVVCHLEGTNVVTQKDVARLKKKKSFKCKSIMKFPVYFWNVIVIEFIFAAVWSSFQTISTDLVENRFGATSILAGYTASTSNVVPIVLTPLLGIFIDLYGHRIKILTCSGIFLIICAVLLGYTFANPIAGMVLYSFSLACGTIPMITSIGMVLPSDYIGTGLGIYKSSNNIGSAILDIIVGLVQDRTAGHSYSGVMTLYLILACIGLGFVIIFLFVQRLFMNNLLEVSRETRQEIMKERNNRELELNRQGRDSYEGSDVKTLNIMFICLFVIALLVAWTLFFVYSIGTNTIKI</sequence>
<dbReference type="AlphaFoldDB" id="A0A8H7VJ01"/>
<evidence type="ECO:0000256" key="4">
    <source>
        <dbReference type="ARBA" id="ARBA00044881"/>
    </source>
</evidence>
<evidence type="ECO:0000256" key="6">
    <source>
        <dbReference type="ARBA" id="ARBA00044891"/>
    </source>
</evidence>
<evidence type="ECO:0000256" key="13">
    <source>
        <dbReference type="ARBA" id="ARBA00044919"/>
    </source>
</evidence>
<comment type="catalytic activity">
    <reaction evidence="4">
        <text>L-alpha-aminoacyl-L-arginine(out) = L-alpha-aminoacyl-L-arginine(in)</text>
        <dbReference type="Rhea" id="RHEA:79367"/>
        <dbReference type="ChEBI" id="CHEBI:229968"/>
    </reaction>
</comment>
<feature type="domain" description="Major facilitator superfamily (MFS) profile" evidence="21">
    <location>
        <begin position="100"/>
        <end position="536"/>
    </location>
</feature>
<evidence type="ECO:0000313" key="22">
    <source>
        <dbReference type="EMBL" id="KAG2222320.1"/>
    </source>
</evidence>
<dbReference type="GO" id="GO:0022857">
    <property type="term" value="F:transmembrane transporter activity"/>
    <property type="evidence" value="ECO:0007669"/>
    <property type="project" value="InterPro"/>
</dbReference>
<evidence type="ECO:0000256" key="11">
    <source>
        <dbReference type="ARBA" id="ARBA00044903"/>
    </source>
</evidence>
<keyword evidence="23" id="KW-1185">Reference proteome</keyword>
<comment type="subcellular location">
    <subcellularLocation>
        <location evidence="1">Membrane</location>
        <topology evidence="1">Multi-pass membrane protein</topology>
    </subcellularLocation>
</comment>
<evidence type="ECO:0000256" key="17">
    <source>
        <dbReference type="ARBA" id="ARBA00045709"/>
    </source>
</evidence>
<feature type="transmembrane region" description="Helical" evidence="20">
    <location>
        <begin position="205"/>
        <end position="227"/>
    </location>
</feature>
<feature type="transmembrane region" description="Helical" evidence="20">
    <location>
        <begin position="296"/>
        <end position="329"/>
    </location>
</feature>
<comment type="catalytic activity">
    <reaction evidence="8">
        <text>L-aspartyl-L-lysine(out) = L-aspartyl-L-lysine(in)</text>
        <dbReference type="Rhea" id="RHEA:79411"/>
        <dbReference type="ChEBI" id="CHEBI:229953"/>
    </reaction>
</comment>
<feature type="compositionally biased region" description="Basic and acidic residues" evidence="19">
    <location>
        <begin position="61"/>
        <end position="72"/>
    </location>
</feature>
<feature type="transmembrane region" description="Helical" evidence="20">
    <location>
        <begin position="512"/>
        <end position="532"/>
    </location>
</feature>
<name>A0A8H7VJ01_9FUNG</name>
<dbReference type="GO" id="GO:0016020">
    <property type="term" value="C:membrane"/>
    <property type="evidence" value="ECO:0007669"/>
    <property type="project" value="UniProtKB-SubCell"/>
</dbReference>
<dbReference type="PANTHER" id="PTHR23512">
    <property type="entry name" value="MAJOR FACILITATOR SUPERFAMILY DOMAIN-CONTAINING PROTEIN 1"/>
    <property type="match status" value="1"/>
</dbReference>